<comment type="caution">
    <text evidence="7">The sequence shown here is derived from an EMBL/GenBank/DDBJ whole genome shotgun (WGS) entry which is preliminary data.</text>
</comment>
<evidence type="ECO:0000256" key="4">
    <source>
        <dbReference type="ARBA" id="ARBA00022806"/>
    </source>
</evidence>
<proteinExistence type="inferred from homology"/>
<dbReference type="Pfam" id="PF13086">
    <property type="entry name" value="AAA_11"/>
    <property type="match status" value="1"/>
</dbReference>
<dbReference type="GO" id="GO:0043139">
    <property type="term" value="F:5'-3' DNA helicase activity"/>
    <property type="evidence" value="ECO:0007669"/>
    <property type="project" value="TreeGrafter"/>
</dbReference>
<dbReference type="SMART" id="SM00382">
    <property type="entry name" value="AAA"/>
    <property type="match status" value="1"/>
</dbReference>
<dbReference type="OrthoDB" id="9757917at2"/>
<evidence type="ECO:0000256" key="1">
    <source>
        <dbReference type="ARBA" id="ARBA00007913"/>
    </source>
</evidence>
<protein>
    <recommendedName>
        <fullName evidence="6">S1 motif domain-containing protein</fullName>
    </recommendedName>
</protein>
<dbReference type="GO" id="GO:0005524">
    <property type="term" value="F:ATP binding"/>
    <property type="evidence" value="ECO:0007669"/>
    <property type="project" value="UniProtKB-KW"/>
</dbReference>
<dbReference type="GO" id="GO:0005694">
    <property type="term" value="C:chromosome"/>
    <property type="evidence" value="ECO:0007669"/>
    <property type="project" value="UniProtKB-ARBA"/>
</dbReference>
<evidence type="ECO:0000256" key="2">
    <source>
        <dbReference type="ARBA" id="ARBA00022741"/>
    </source>
</evidence>
<keyword evidence="5" id="KW-0067">ATP-binding</keyword>
<dbReference type="InterPro" id="IPR050534">
    <property type="entry name" value="Coronavir_polyprotein_1ab"/>
</dbReference>
<dbReference type="SUPFAM" id="SSF50249">
    <property type="entry name" value="Nucleic acid-binding proteins"/>
    <property type="match status" value="2"/>
</dbReference>
<dbReference type="SMART" id="SM00316">
    <property type="entry name" value="S1"/>
    <property type="match status" value="3"/>
</dbReference>
<dbReference type="RefSeq" id="WP_131553340.1">
    <property type="nucleotide sequence ID" value="NZ_SJSK01000002.1"/>
</dbReference>
<dbReference type="Pfam" id="PF13087">
    <property type="entry name" value="AAA_12"/>
    <property type="match status" value="1"/>
</dbReference>
<sequence>MNAAENQSSTISQFIEKYDRGTVIKVTITKLIPPSQIITNFEDGYIGRMSIIDLDWSLAQSEVSFASLEIGQELQCVILGMDHKHKQVLLSRKAGLVHPADTIAWERVGRGDEYQASVIYGMHSNYLLRTAEGHFGLVPRELCSTCDKHIRVRLTEKIEYSSLFSFLPAEHFRAIPTDVKNFNPEFSFIEPELVSYVAFKKSILGTNASDEDHILIKKGFDTDAKIFSQRMSLDWPLYIQFDRDSNAFDLDFKSQAYSCFFPGSPYDKANEQQLLERLSGEKYWIKLNKFKSNRGDGELVNDFSLYNEQVNFYGHIQFDKKKKEIKFSIKKFSIGQDFAGTADKKKQNTKNGSFQFSSAINILTPNDIVPLEVKQVESFEYMVLKSDCFFKIHQLKKQSGEILRLEGRTLTIIDKFLEYQMSLLDEQRFENAFVDTYGQVASKGGGIAIEITSAIADILDVEDGSLLNVRLIQPSLRNSQEQELALLSDARLSIQGPRFILTFLKEIKLSLLDNGFYLDKRVSKKQFQLQRSIIQDFLENKIKIDHIESMLIKGDKIHTPHLAQVTFKNPDLLRTEQDQPDNNQVSAVKKAIGNQNIFLIQGPPGTGKTTVIAEIIQQLTEQGEKILVAGQNHVAVDNVLEKISRDPKLNLLRVGNPDRVDPNLLKYSIDYLAEDHKVDFRRFLTNQVNLAKQYFQLLVQGVETEKIREQFKAWVELCAEQYEKMQAVYRERHFVFRETLLMLTAVEIEKSIRALENWIQSIQSEYETLLKPLIYSNVDVVFATCIGIKTDQVFKYSAFKFDTVIIDEAGKANIAESLVAIELGKKVILVGDQMQLPPYMDSALIDENDPQSFPRSRYGGDFQPKEIEHALKTSFFEFIINRIPKREFPRENLELLNYQHRMHPNIGEFISEAFYGGKVKMGSRTHLNHLALPAPFDKEIIFIDTSNAQNPYEQNDGFSAKNNLEAESIAESILPTLFNNSVAPQSIAVIAPYKSQVSNIKRYINGAAACTFKNIDVSTLDSFQGMEYDIIIFSFTRSVDHRKAQKVDGKNKYSKVGFLDDARRLNVAFSRAKKKLILIGNALTLGDRRSHYDGLFNYTQLFNNLINLSKKEEIGNFVNIADFKGKGVSSATSMSLSVGMVTKAIVKGLALMKTSEYHFGLFVMIGSQQCLAHKAFNPDFQSFNPGDELNVKILKIEEPGNRISVKILPPSWEDLASKLVIGQYLTGEVVMVQKTWLLVRFSKELAGSLSFEPNSQPSAFSTGKKVEVAVEKIDFLKKRIYLKR</sequence>
<dbReference type="FunFam" id="3.40.50.300:FF:000326">
    <property type="entry name" value="P-loop containing nucleoside triphosphate hydrolase"/>
    <property type="match status" value="1"/>
</dbReference>
<dbReference type="GO" id="GO:0016787">
    <property type="term" value="F:hydrolase activity"/>
    <property type="evidence" value="ECO:0007669"/>
    <property type="project" value="UniProtKB-KW"/>
</dbReference>
<evidence type="ECO:0000313" key="7">
    <source>
        <dbReference type="EMBL" id="TCC92402.1"/>
    </source>
</evidence>
<keyword evidence="4" id="KW-0347">Helicase</keyword>
<dbReference type="InterPro" id="IPR041679">
    <property type="entry name" value="DNA2/NAM7-like_C"/>
</dbReference>
<gene>
    <name evidence="7" type="ORF">EZ428_11830</name>
</gene>
<organism evidence="7 8">
    <name type="scientific">Pedobacter frigiditerrae</name>
    <dbReference type="NCBI Taxonomy" id="2530452"/>
    <lineage>
        <taxon>Bacteria</taxon>
        <taxon>Pseudomonadati</taxon>
        <taxon>Bacteroidota</taxon>
        <taxon>Sphingobacteriia</taxon>
        <taxon>Sphingobacteriales</taxon>
        <taxon>Sphingobacteriaceae</taxon>
        <taxon>Pedobacter</taxon>
    </lineage>
</organism>
<keyword evidence="2" id="KW-0547">Nucleotide-binding</keyword>
<dbReference type="InterPro" id="IPR047187">
    <property type="entry name" value="SF1_C_Upf1"/>
</dbReference>
<evidence type="ECO:0000313" key="8">
    <source>
        <dbReference type="Proteomes" id="UP000292884"/>
    </source>
</evidence>
<dbReference type="PROSITE" id="PS50126">
    <property type="entry name" value="S1"/>
    <property type="match status" value="2"/>
</dbReference>
<dbReference type="Proteomes" id="UP000292884">
    <property type="component" value="Unassembled WGS sequence"/>
</dbReference>
<evidence type="ECO:0000259" key="6">
    <source>
        <dbReference type="PROSITE" id="PS50126"/>
    </source>
</evidence>
<dbReference type="Gene3D" id="2.40.50.140">
    <property type="entry name" value="Nucleic acid-binding proteins"/>
    <property type="match status" value="1"/>
</dbReference>
<dbReference type="SUPFAM" id="SSF52540">
    <property type="entry name" value="P-loop containing nucleoside triphosphate hydrolases"/>
    <property type="match status" value="1"/>
</dbReference>
<dbReference type="PANTHER" id="PTHR43788:SF8">
    <property type="entry name" value="DNA-BINDING PROTEIN SMUBP-2"/>
    <property type="match status" value="1"/>
</dbReference>
<reference evidence="7 8" key="1">
    <citation type="submission" date="2019-02" db="EMBL/GenBank/DDBJ databases">
        <title>Pedobacter sp. RP-1-13 sp. nov., isolated from Arctic soil.</title>
        <authorList>
            <person name="Dahal R.H."/>
        </authorList>
    </citation>
    <scope>NUCLEOTIDE SEQUENCE [LARGE SCALE GENOMIC DNA]</scope>
    <source>
        <strain evidence="7 8">RP-1-13</strain>
    </source>
</reference>
<comment type="similarity">
    <text evidence="1">Belongs to the DNA2/NAM7 helicase family.</text>
</comment>
<evidence type="ECO:0000256" key="5">
    <source>
        <dbReference type="ARBA" id="ARBA00022840"/>
    </source>
</evidence>
<feature type="domain" description="S1 motif" evidence="6">
    <location>
        <begin position="1222"/>
        <end position="1284"/>
    </location>
</feature>
<dbReference type="InterPro" id="IPR041677">
    <property type="entry name" value="DNA2/NAM7_AAA_11"/>
</dbReference>
<dbReference type="InterPro" id="IPR003593">
    <property type="entry name" value="AAA+_ATPase"/>
</dbReference>
<feature type="domain" description="S1 motif" evidence="6">
    <location>
        <begin position="21"/>
        <end position="93"/>
    </location>
</feature>
<keyword evidence="8" id="KW-1185">Reference proteome</keyword>
<dbReference type="EMBL" id="SJSK01000002">
    <property type="protein sequence ID" value="TCC92402.1"/>
    <property type="molecule type" value="Genomic_DNA"/>
</dbReference>
<dbReference type="InterPro" id="IPR027417">
    <property type="entry name" value="P-loop_NTPase"/>
</dbReference>
<evidence type="ECO:0000256" key="3">
    <source>
        <dbReference type="ARBA" id="ARBA00022801"/>
    </source>
</evidence>
<keyword evidence="3" id="KW-0378">Hydrolase</keyword>
<dbReference type="Gene3D" id="3.40.50.300">
    <property type="entry name" value="P-loop containing nucleotide triphosphate hydrolases"/>
    <property type="match status" value="2"/>
</dbReference>
<dbReference type="PANTHER" id="PTHR43788">
    <property type="entry name" value="DNA2/NAM7 HELICASE FAMILY MEMBER"/>
    <property type="match status" value="1"/>
</dbReference>
<dbReference type="CDD" id="cd18808">
    <property type="entry name" value="SF1_C_Upf1"/>
    <property type="match status" value="1"/>
</dbReference>
<name>A0A4R0N1Z5_9SPHI</name>
<dbReference type="InterPro" id="IPR003029">
    <property type="entry name" value="S1_domain"/>
</dbReference>
<dbReference type="GO" id="GO:0003676">
    <property type="term" value="F:nucleic acid binding"/>
    <property type="evidence" value="ECO:0007669"/>
    <property type="project" value="InterPro"/>
</dbReference>
<dbReference type="InterPro" id="IPR012340">
    <property type="entry name" value="NA-bd_OB-fold"/>
</dbReference>
<accession>A0A4R0N1Z5</accession>